<gene>
    <name evidence="1" type="ORF">Pfra01_001156700</name>
</gene>
<dbReference type="AlphaFoldDB" id="A0A9W6XIJ8"/>
<proteinExistence type="predicted"/>
<reference evidence="1" key="1">
    <citation type="submission" date="2023-04" db="EMBL/GenBank/DDBJ databases">
        <title>Phytophthora fragariaefolia NBRC 109709.</title>
        <authorList>
            <person name="Ichikawa N."/>
            <person name="Sato H."/>
            <person name="Tonouchi N."/>
        </authorList>
    </citation>
    <scope>NUCLEOTIDE SEQUENCE</scope>
    <source>
        <strain evidence="1">NBRC 109709</strain>
    </source>
</reference>
<sequence>MGFRSSNPQNGWLHLGPMTSDGYNSGSGLVGADNKIGDLEEAQVCWAMASERSEKLVVYAEDCIDRTNDCKLGMAIAHVSAQTHGIAEYQVRLHATQQLQAQQQQL</sequence>
<dbReference type="OrthoDB" id="129861at2759"/>
<accession>A0A9W6XIJ8</accession>
<name>A0A9W6XIJ8_9STRA</name>
<dbReference type="Proteomes" id="UP001165121">
    <property type="component" value="Unassembled WGS sequence"/>
</dbReference>
<dbReference type="EMBL" id="BSXT01001142">
    <property type="protein sequence ID" value="GMF39207.1"/>
    <property type="molecule type" value="Genomic_DNA"/>
</dbReference>
<protein>
    <submittedName>
        <fullName evidence="1">Unnamed protein product</fullName>
    </submittedName>
</protein>
<comment type="caution">
    <text evidence="1">The sequence shown here is derived from an EMBL/GenBank/DDBJ whole genome shotgun (WGS) entry which is preliminary data.</text>
</comment>
<evidence type="ECO:0000313" key="2">
    <source>
        <dbReference type="Proteomes" id="UP001165121"/>
    </source>
</evidence>
<keyword evidence="2" id="KW-1185">Reference proteome</keyword>
<organism evidence="1 2">
    <name type="scientific">Phytophthora fragariaefolia</name>
    <dbReference type="NCBI Taxonomy" id="1490495"/>
    <lineage>
        <taxon>Eukaryota</taxon>
        <taxon>Sar</taxon>
        <taxon>Stramenopiles</taxon>
        <taxon>Oomycota</taxon>
        <taxon>Peronosporomycetes</taxon>
        <taxon>Peronosporales</taxon>
        <taxon>Peronosporaceae</taxon>
        <taxon>Phytophthora</taxon>
    </lineage>
</organism>
<evidence type="ECO:0000313" key="1">
    <source>
        <dbReference type="EMBL" id="GMF39207.1"/>
    </source>
</evidence>